<keyword evidence="2" id="KW-1185">Reference proteome</keyword>
<accession>A0A8X6WXH6</accession>
<organism evidence="1 2">
    <name type="scientific">Trichonephila inaurata madagascariensis</name>
    <dbReference type="NCBI Taxonomy" id="2747483"/>
    <lineage>
        <taxon>Eukaryota</taxon>
        <taxon>Metazoa</taxon>
        <taxon>Ecdysozoa</taxon>
        <taxon>Arthropoda</taxon>
        <taxon>Chelicerata</taxon>
        <taxon>Arachnida</taxon>
        <taxon>Araneae</taxon>
        <taxon>Araneomorphae</taxon>
        <taxon>Entelegynae</taxon>
        <taxon>Araneoidea</taxon>
        <taxon>Nephilidae</taxon>
        <taxon>Trichonephila</taxon>
        <taxon>Trichonephila inaurata</taxon>
    </lineage>
</organism>
<reference evidence="1" key="1">
    <citation type="submission" date="2020-08" db="EMBL/GenBank/DDBJ databases">
        <title>Multicomponent nature underlies the extraordinary mechanical properties of spider dragline silk.</title>
        <authorList>
            <person name="Kono N."/>
            <person name="Nakamura H."/>
            <person name="Mori M."/>
            <person name="Yoshida Y."/>
            <person name="Ohtoshi R."/>
            <person name="Malay A.D."/>
            <person name="Moran D.A.P."/>
            <person name="Tomita M."/>
            <person name="Numata K."/>
            <person name="Arakawa K."/>
        </authorList>
    </citation>
    <scope>NUCLEOTIDE SEQUENCE</scope>
</reference>
<evidence type="ECO:0000313" key="1">
    <source>
        <dbReference type="EMBL" id="GFY43162.1"/>
    </source>
</evidence>
<feature type="non-terminal residue" evidence="1">
    <location>
        <position position="1"/>
    </location>
</feature>
<proteinExistence type="predicted"/>
<protein>
    <submittedName>
        <fullName evidence="1">Uncharacterized protein</fullName>
    </submittedName>
</protein>
<dbReference type="Proteomes" id="UP000886998">
    <property type="component" value="Unassembled WGS sequence"/>
</dbReference>
<gene>
    <name evidence="1" type="ORF">TNIN_427381</name>
</gene>
<name>A0A8X6WXH6_9ARAC</name>
<sequence length="22" mass="2484">VNGGRCEWSTVYYGFSVTENSK</sequence>
<dbReference type="EMBL" id="BMAV01003519">
    <property type="protein sequence ID" value="GFY43162.1"/>
    <property type="molecule type" value="Genomic_DNA"/>
</dbReference>
<comment type="caution">
    <text evidence="1">The sequence shown here is derived from an EMBL/GenBank/DDBJ whole genome shotgun (WGS) entry which is preliminary data.</text>
</comment>
<dbReference type="AlphaFoldDB" id="A0A8X6WXH6"/>
<evidence type="ECO:0000313" key="2">
    <source>
        <dbReference type="Proteomes" id="UP000886998"/>
    </source>
</evidence>